<keyword evidence="9" id="KW-1185">Reference proteome</keyword>
<evidence type="ECO:0000256" key="7">
    <source>
        <dbReference type="SAM" id="Phobius"/>
    </source>
</evidence>
<accession>B9M2E5</accession>
<dbReference type="RefSeq" id="WP_012646053.1">
    <property type="nucleotide sequence ID" value="NC_011979.1"/>
</dbReference>
<dbReference type="GO" id="GO:0005886">
    <property type="term" value="C:plasma membrane"/>
    <property type="evidence" value="ECO:0007669"/>
    <property type="project" value="UniProtKB-SubCell"/>
</dbReference>
<evidence type="ECO:0000256" key="2">
    <source>
        <dbReference type="ARBA" id="ARBA00007543"/>
    </source>
</evidence>
<feature type="transmembrane region" description="Helical" evidence="7">
    <location>
        <begin position="80"/>
        <end position="105"/>
    </location>
</feature>
<proteinExistence type="inferred from homology"/>
<dbReference type="EMBL" id="CP001390">
    <property type="protein sequence ID" value="ACM19324.1"/>
    <property type="molecule type" value="Genomic_DNA"/>
</dbReference>
<name>B9M2E5_GEODF</name>
<gene>
    <name evidence="8" type="primary">cydB</name>
    <name evidence="8" type="ordered locus">Geob_0962</name>
</gene>
<dbReference type="GO" id="GO:0016682">
    <property type="term" value="F:oxidoreductase activity, acting on diphenols and related substances as donors, oxygen as acceptor"/>
    <property type="evidence" value="ECO:0007669"/>
    <property type="project" value="TreeGrafter"/>
</dbReference>
<dbReference type="PANTHER" id="PTHR43141">
    <property type="entry name" value="CYTOCHROME BD2 SUBUNIT II"/>
    <property type="match status" value="1"/>
</dbReference>
<evidence type="ECO:0000256" key="4">
    <source>
        <dbReference type="ARBA" id="ARBA00022692"/>
    </source>
</evidence>
<comment type="similarity">
    <text evidence="2">Belongs to the cytochrome ubiquinol oxidase subunit 2 family.</text>
</comment>
<evidence type="ECO:0000256" key="6">
    <source>
        <dbReference type="ARBA" id="ARBA00023136"/>
    </source>
</evidence>
<feature type="transmembrane region" description="Helical" evidence="7">
    <location>
        <begin position="201"/>
        <end position="220"/>
    </location>
</feature>
<dbReference type="GO" id="GO:0009055">
    <property type="term" value="F:electron transfer activity"/>
    <property type="evidence" value="ECO:0007669"/>
    <property type="project" value="TreeGrafter"/>
</dbReference>
<keyword evidence="4 7" id="KW-0812">Transmembrane</keyword>
<evidence type="ECO:0000256" key="5">
    <source>
        <dbReference type="ARBA" id="ARBA00022989"/>
    </source>
</evidence>
<dbReference type="HOGENOM" id="CLU_049294_1_1_7"/>
<evidence type="ECO:0000256" key="1">
    <source>
        <dbReference type="ARBA" id="ARBA00004651"/>
    </source>
</evidence>
<dbReference type="Pfam" id="PF02322">
    <property type="entry name" value="Cyt_bd_oxida_II"/>
    <property type="match status" value="1"/>
</dbReference>
<evidence type="ECO:0000256" key="3">
    <source>
        <dbReference type="ARBA" id="ARBA00022475"/>
    </source>
</evidence>
<dbReference type="eggNOG" id="COG1294">
    <property type="taxonomic scope" value="Bacteria"/>
</dbReference>
<feature type="transmembrane region" description="Helical" evidence="7">
    <location>
        <begin position="260"/>
        <end position="280"/>
    </location>
</feature>
<protein>
    <submittedName>
        <fullName evidence="8">Cytochrome bd menaquinol oxidase, subunit II</fullName>
    </submittedName>
</protein>
<dbReference type="Proteomes" id="UP000007721">
    <property type="component" value="Chromosome"/>
</dbReference>
<dbReference type="PANTHER" id="PTHR43141:SF4">
    <property type="entry name" value="CYTOCHROME BD2 SUBUNIT II"/>
    <property type="match status" value="1"/>
</dbReference>
<dbReference type="KEGG" id="geo:Geob_0962"/>
<organism evidence="8 9">
    <name type="scientific">Geotalea daltonii (strain DSM 22248 / JCM 15807 / FRC-32)</name>
    <name type="common">Geobacter daltonii</name>
    <dbReference type="NCBI Taxonomy" id="316067"/>
    <lineage>
        <taxon>Bacteria</taxon>
        <taxon>Pseudomonadati</taxon>
        <taxon>Thermodesulfobacteriota</taxon>
        <taxon>Desulfuromonadia</taxon>
        <taxon>Geobacterales</taxon>
        <taxon>Geobacteraceae</taxon>
        <taxon>Geotalea</taxon>
    </lineage>
</organism>
<evidence type="ECO:0000313" key="9">
    <source>
        <dbReference type="Proteomes" id="UP000007721"/>
    </source>
</evidence>
<dbReference type="AlphaFoldDB" id="B9M2E5"/>
<reference evidence="8 9" key="1">
    <citation type="submission" date="2009-01" db="EMBL/GenBank/DDBJ databases">
        <title>Complete sequence of Geobacter sp. FRC-32.</title>
        <authorList>
            <consortium name="US DOE Joint Genome Institute"/>
            <person name="Lucas S."/>
            <person name="Copeland A."/>
            <person name="Lapidus A."/>
            <person name="Glavina del Rio T."/>
            <person name="Dalin E."/>
            <person name="Tice H."/>
            <person name="Bruce D."/>
            <person name="Goodwin L."/>
            <person name="Pitluck S."/>
            <person name="Saunders E."/>
            <person name="Brettin T."/>
            <person name="Detter J.C."/>
            <person name="Han C."/>
            <person name="Larimer F."/>
            <person name="Land M."/>
            <person name="Hauser L."/>
            <person name="Kyrpides N."/>
            <person name="Ovchinnikova G."/>
            <person name="Kostka J."/>
            <person name="Richardson P."/>
        </authorList>
    </citation>
    <scope>NUCLEOTIDE SEQUENCE [LARGE SCALE GENOMIC DNA]</scope>
    <source>
        <strain evidence="9">DSM 22248 / JCM 15807 / FRC-32</strain>
    </source>
</reference>
<comment type="subcellular location">
    <subcellularLocation>
        <location evidence="1">Cell membrane</location>
        <topology evidence="1">Multi-pass membrane protein</topology>
    </subcellularLocation>
</comment>
<feature type="transmembrane region" description="Helical" evidence="7">
    <location>
        <begin position="125"/>
        <end position="148"/>
    </location>
</feature>
<feature type="transmembrane region" description="Helical" evidence="7">
    <location>
        <begin position="160"/>
        <end position="180"/>
    </location>
</feature>
<feature type="transmembrane region" description="Helical" evidence="7">
    <location>
        <begin position="300"/>
        <end position="323"/>
    </location>
</feature>
<keyword evidence="3" id="KW-1003">Cell membrane</keyword>
<feature type="transmembrane region" description="Helical" evidence="7">
    <location>
        <begin position="12"/>
        <end position="36"/>
    </location>
</feature>
<evidence type="ECO:0000313" key="8">
    <source>
        <dbReference type="EMBL" id="ACM19324.1"/>
    </source>
</evidence>
<feature type="transmembrane region" description="Helical" evidence="7">
    <location>
        <begin position="232"/>
        <end position="253"/>
    </location>
</feature>
<dbReference type="InterPro" id="IPR003317">
    <property type="entry name" value="Cyt-d_oxidase_su2"/>
</dbReference>
<dbReference type="GO" id="GO:0070069">
    <property type="term" value="C:cytochrome complex"/>
    <property type="evidence" value="ECO:0007669"/>
    <property type="project" value="TreeGrafter"/>
</dbReference>
<dbReference type="GO" id="GO:0019646">
    <property type="term" value="P:aerobic electron transport chain"/>
    <property type="evidence" value="ECO:0007669"/>
    <property type="project" value="TreeGrafter"/>
</dbReference>
<feature type="transmembrane region" description="Helical" evidence="7">
    <location>
        <begin position="48"/>
        <end position="74"/>
    </location>
</feature>
<keyword evidence="5 7" id="KW-1133">Transmembrane helix</keyword>
<sequence>MLTLENMAALALHLGLVMYALFGGADFGGGIWTALASGPRAREQRDSLFLAIGPVWETNHVWLIFMVVTLFTAFPKGFSILFTVLLVPFVIALIGINFRGAAFAFRHFGKEIGQDVPLVARTFEIASILTPFTLGMAVTAIASGRIILADDLVQLTLWGWISPFTLVGGLVGMAVCAYLTPIYMTVRTVGELRDDFRRRGMAAALALGVITTMAVPVAMADAPLFAQRLLRSWPLVFVFLAVLSGLTTQMLLWRRQYLAAQIMAAGTVILTISGFSAALYPDLIIGQLSIAAAAAPPPTLKAFLTVLPLGALILVPSLVYLYWTFRGEPDPHAPPGKGNR</sequence>
<keyword evidence="6 7" id="KW-0472">Membrane</keyword>
<dbReference type="STRING" id="316067.Geob_0962"/>
<dbReference type="OrthoDB" id="9776710at2"/>